<proteinExistence type="predicted"/>
<feature type="domain" description="N-acetyltransferase" evidence="1">
    <location>
        <begin position="134"/>
        <end position="265"/>
    </location>
</feature>
<dbReference type="Proteomes" id="UP000503088">
    <property type="component" value="Chromosome"/>
</dbReference>
<dbReference type="CDD" id="cd04301">
    <property type="entry name" value="NAT_SF"/>
    <property type="match status" value="1"/>
</dbReference>
<keyword evidence="2" id="KW-0808">Transferase</keyword>
<evidence type="ECO:0000313" key="2">
    <source>
        <dbReference type="EMBL" id="QKG84090.1"/>
    </source>
</evidence>
<evidence type="ECO:0000259" key="1">
    <source>
        <dbReference type="PROSITE" id="PS51186"/>
    </source>
</evidence>
<sequence length="265" mass="30176">MIRLLKEKEQDLVLRFLESEPSLNLFLIGDVYNNGMHTDFQELWGDFNELGELRAVLLRFYDSYIPYAPGDFDVEGLAAVITDQGIIQMLSGMDSVTKAFRPLLPLNWSKIRQTYFAELVGSEKLEASSRKISLEVKKMTVKDVPKIMALTRDIEEFDISTNTEKMLTQSLKSGDSRGWWVASGDKAVAMVRTTAENPYSAMIVGVGTHRDYRGQGLASHLLNILCQELLDEGKRLCLFYDNPEAGKIYKRLGFRDIAMWNMIRN</sequence>
<dbReference type="SUPFAM" id="SSF55729">
    <property type="entry name" value="Acyl-CoA N-acyltransferases (Nat)"/>
    <property type="match status" value="1"/>
</dbReference>
<dbReference type="Gene3D" id="3.40.630.30">
    <property type="match status" value="1"/>
</dbReference>
<organism evidence="2 3">
    <name type="scientific">Kroppenstedtia pulmonis</name>
    <dbReference type="NCBI Taxonomy" id="1380685"/>
    <lineage>
        <taxon>Bacteria</taxon>
        <taxon>Bacillati</taxon>
        <taxon>Bacillota</taxon>
        <taxon>Bacilli</taxon>
        <taxon>Bacillales</taxon>
        <taxon>Thermoactinomycetaceae</taxon>
        <taxon>Kroppenstedtia</taxon>
    </lineage>
</organism>
<dbReference type="InterPro" id="IPR016181">
    <property type="entry name" value="Acyl_CoA_acyltransferase"/>
</dbReference>
<dbReference type="AlphaFoldDB" id="A0A7D4BJ42"/>
<dbReference type="GO" id="GO:0016747">
    <property type="term" value="F:acyltransferase activity, transferring groups other than amino-acyl groups"/>
    <property type="evidence" value="ECO:0007669"/>
    <property type="project" value="InterPro"/>
</dbReference>
<accession>A0A7D4BJ42</accession>
<dbReference type="RefSeq" id="WP_173221451.1">
    <property type="nucleotide sequence ID" value="NZ_CP048104.1"/>
</dbReference>
<keyword evidence="3" id="KW-1185">Reference proteome</keyword>
<reference evidence="2 3" key="1">
    <citation type="submission" date="2020-01" db="EMBL/GenBank/DDBJ databases">
        <authorList>
            <person name="Gulvik C.A."/>
            <person name="Batra D.G."/>
        </authorList>
    </citation>
    <scope>NUCLEOTIDE SEQUENCE [LARGE SCALE GENOMIC DNA]</scope>
    <source>
        <strain evidence="2 3">W9323</strain>
    </source>
</reference>
<name>A0A7D4BJ42_9BACL</name>
<dbReference type="PROSITE" id="PS51186">
    <property type="entry name" value="GNAT"/>
    <property type="match status" value="1"/>
</dbReference>
<protein>
    <submittedName>
        <fullName evidence="2">GNAT family N-acetyltransferase</fullName>
    </submittedName>
</protein>
<dbReference type="KEGG" id="kpul:GXN76_06105"/>
<dbReference type="InterPro" id="IPR000182">
    <property type="entry name" value="GNAT_dom"/>
</dbReference>
<dbReference type="Pfam" id="PF00583">
    <property type="entry name" value="Acetyltransf_1"/>
    <property type="match status" value="1"/>
</dbReference>
<dbReference type="EMBL" id="CP048104">
    <property type="protein sequence ID" value="QKG84090.1"/>
    <property type="molecule type" value="Genomic_DNA"/>
</dbReference>
<evidence type="ECO:0000313" key="3">
    <source>
        <dbReference type="Proteomes" id="UP000503088"/>
    </source>
</evidence>
<gene>
    <name evidence="2" type="ORF">GXN76_06105</name>
</gene>